<reference evidence="2" key="2">
    <citation type="submission" date="2025-05" db="UniProtKB">
        <authorList>
            <consortium name="EnsemblMetazoa"/>
        </authorList>
    </citation>
    <scope>IDENTIFICATION</scope>
    <source>
        <strain evidence="2">Foshan</strain>
    </source>
</reference>
<evidence type="ECO:0008006" key="4">
    <source>
        <dbReference type="Google" id="ProtNLM"/>
    </source>
</evidence>
<dbReference type="GeneID" id="109419404"/>
<name>A0ABM1ZKK0_AEDAL</name>
<dbReference type="EnsemblMetazoa" id="AALFPA23_019369.R28492">
    <property type="protein sequence ID" value="AALFPA23_019369.P28492"/>
    <property type="gene ID" value="AALFPA23_019369"/>
</dbReference>
<keyword evidence="1" id="KW-0732">Signal</keyword>
<organism evidence="2 3">
    <name type="scientific">Aedes albopictus</name>
    <name type="common">Asian tiger mosquito</name>
    <name type="synonym">Stegomyia albopicta</name>
    <dbReference type="NCBI Taxonomy" id="7160"/>
    <lineage>
        <taxon>Eukaryota</taxon>
        <taxon>Metazoa</taxon>
        <taxon>Ecdysozoa</taxon>
        <taxon>Arthropoda</taxon>
        <taxon>Hexapoda</taxon>
        <taxon>Insecta</taxon>
        <taxon>Pterygota</taxon>
        <taxon>Neoptera</taxon>
        <taxon>Endopterygota</taxon>
        <taxon>Diptera</taxon>
        <taxon>Nematocera</taxon>
        <taxon>Culicoidea</taxon>
        <taxon>Culicidae</taxon>
        <taxon>Culicinae</taxon>
        <taxon>Aedini</taxon>
        <taxon>Aedes</taxon>
        <taxon>Stegomyia</taxon>
    </lineage>
</organism>
<evidence type="ECO:0000313" key="2">
    <source>
        <dbReference type="EnsemblMetazoa" id="AALFPA23_019369.P28492"/>
    </source>
</evidence>
<keyword evidence="3" id="KW-1185">Reference proteome</keyword>
<dbReference type="RefSeq" id="XP_029709041.1">
    <property type="nucleotide sequence ID" value="XM_029853181.2"/>
</dbReference>
<evidence type="ECO:0000256" key="1">
    <source>
        <dbReference type="SAM" id="SignalP"/>
    </source>
</evidence>
<feature type="signal peptide" evidence="1">
    <location>
        <begin position="1"/>
        <end position="22"/>
    </location>
</feature>
<protein>
    <recommendedName>
        <fullName evidence="4">Prohormone-3</fullName>
    </recommendedName>
</protein>
<reference evidence="3" key="1">
    <citation type="journal article" date="2015" name="Proc. Natl. Acad. Sci. U.S.A.">
        <title>Genome sequence of the Asian Tiger mosquito, Aedes albopictus, reveals insights into its biology, genetics, and evolution.</title>
        <authorList>
            <person name="Chen X.G."/>
            <person name="Jiang X."/>
            <person name="Gu J."/>
            <person name="Xu M."/>
            <person name="Wu Y."/>
            <person name="Deng Y."/>
            <person name="Zhang C."/>
            <person name="Bonizzoni M."/>
            <person name="Dermauw W."/>
            <person name="Vontas J."/>
            <person name="Armbruster P."/>
            <person name="Huang X."/>
            <person name="Yang Y."/>
            <person name="Zhang H."/>
            <person name="He W."/>
            <person name="Peng H."/>
            <person name="Liu Y."/>
            <person name="Wu K."/>
            <person name="Chen J."/>
            <person name="Lirakis M."/>
            <person name="Topalis P."/>
            <person name="Van Leeuwen T."/>
            <person name="Hall A.B."/>
            <person name="Jiang X."/>
            <person name="Thorpe C."/>
            <person name="Mueller R.L."/>
            <person name="Sun C."/>
            <person name="Waterhouse R.M."/>
            <person name="Yan G."/>
            <person name="Tu Z.J."/>
            <person name="Fang X."/>
            <person name="James A.A."/>
        </authorList>
    </citation>
    <scope>NUCLEOTIDE SEQUENCE [LARGE SCALE GENOMIC DNA]</scope>
    <source>
        <strain evidence="3">Foshan</strain>
    </source>
</reference>
<dbReference type="Proteomes" id="UP000069940">
    <property type="component" value="Unassembled WGS sequence"/>
</dbReference>
<proteinExistence type="predicted"/>
<sequence>MKATALWAAIGAILIFSGTANAWGGLFNRFSPEMLANMGYGSHGGAYRPQAFLQNEILDEEQQNQRIDGEDVCYGRPCYSNENCCPGLVCVNVDGVSPISVIGHCMFSLGRKYGEMCQRDSDCESGLVCDISTLSGASVCRPPIVLAKQYAEDCITSSDCDITRGLCCQVQRRHRQVPRKVCSYFKDPLLCIGTVAADQVKHEIQHTAGEKRIIYNKH</sequence>
<evidence type="ECO:0000313" key="3">
    <source>
        <dbReference type="Proteomes" id="UP000069940"/>
    </source>
</evidence>
<feature type="chain" id="PRO_5046767775" description="Prohormone-3" evidence="1">
    <location>
        <begin position="23"/>
        <end position="218"/>
    </location>
</feature>
<accession>A0ABM1ZKK0</accession>